<dbReference type="AlphaFoldDB" id="A0A9X1NNI2"/>
<gene>
    <name evidence="9" type="ORF">LR394_39485</name>
</gene>
<comment type="caution">
    <text evidence="9">The sequence shown here is derived from an EMBL/GenBank/DDBJ whole genome shotgun (WGS) entry which is preliminary data.</text>
</comment>
<feature type="transmembrane region" description="Helical" evidence="7">
    <location>
        <begin position="125"/>
        <end position="145"/>
    </location>
</feature>
<evidence type="ECO:0000256" key="6">
    <source>
        <dbReference type="ARBA" id="ARBA00023136"/>
    </source>
</evidence>
<dbReference type="GO" id="GO:0005886">
    <property type="term" value="C:plasma membrane"/>
    <property type="evidence" value="ECO:0007669"/>
    <property type="project" value="UniProtKB-SubCell"/>
</dbReference>
<dbReference type="GO" id="GO:0055085">
    <property type="term" value="P:transmembrane transport"/>
    <property type="evidence" value="ECO:0007669"/>
    <property type="project" value="InterPro"/>
</dbReference>
<dbReference type="CDD" id="cd06261">
    <property type="entry name" value="TM_PBP2"/>
    <property type="match status" value="1"/>
</dbReference>
<feature type="transmembrane region" description="Helical" evidence="7">
    <location>
        <begin position="87"/>
        <end position="113"/>
    </location>
</feature>
<keyword evidence="5 7" id="KW-1133">Transmembrane helix</keyword>
<name>A0A9X1NNI2_9ACTN</name>
<feature type="transmembrane region" description="Helical" evidence="7">
    <location>
        <begin position="276"/>
        <end position="298"/>
    </location>
</feature>
<evidence type="ECO:0000259" key="8">
    <source>
        <dbReference type="PROSITE" id="PS50928"/>
    </source>
</evidence>
<feature type="domain" description="ABC transmembrane type-1" evidence="8">
    <location>
        <begin position="88"/>
        <end position="297"/>
    </location>
</feature>
<dbReference type="InterPro" id="IPR035906">
    <property type="entry name" value="MetI-like_sf"/>
</dbReference>
<evidence type="ECO:0000256" key="3">
    <source>
        <dbReference type="ARBA" id="ARBA00022475"/>
    </source>
</evidence>
<keyword evidence="10" id="KW-1185">Reference proteome</keyword>
<accession>A0A9X1NNI2</accession>
<dbReference type="SUPFAM" id="SSF161098">
    <property type="entry name" value="MetI-like"/>
    <property type="match status" value="1"/>
</dbReference>
<dbReference type="Gene3D" id="1.10.3720.10">
    <property type="entry name" value="MetI-like"/>
    <property type="match status" value="1"/>
</dbReference>
<comment type="subcellular location">
    <subcellularLocation>
        <location evidence="1 7">Cell membrane</location>
        <topology evidence="1 7">Multi-pass membrane protein</topology>
    </subcellularLocation>
</comment>
<dbReference type="InterPro" id="IPR000515">
    <property type="entry name" value="MetI-like"/>
</dbReference>
<dbReference type="PROSITE" id="PS50928">
    <property type="entry name" value="ABC_TM1"/>
    <property type="match status" value="1"/>
</dbReference>
<dbReference type="RefSeq" id="WP_231449848.1">
    <property type="nucleotide sequence ID" value="NZ_JAJOMB010000038.1"/>
</dbReference>
<keyword evidence="4 7" id="KW-0812">Transmembrane</keyword>
<evidence type="ECO:0000313" key="10">
    <source>
        <dbReference type="Proteomes" id="UP001138997"/>
    </source>
</evidence>
<sequence length="307" mass="33892">MTASPRTDLPDQNAARLRARRLRQLTAIGFITPVVLFVVIFFVVPIVRSLWLSTQDWTVASFITGEAPFIGFDNYTTALGRPEFGDIALQTVIFTVASLAGQFVIGLALALFFNRYFPLSGLLRSLLLLPWLLPVLVSATVWRWMFNPDYGIVNAALGSHIGWLSDPNWSLPAVIIANIWLGVPFNLVLLYSGLQGVPATLYEAAALDGASGWQRFRTITWPLLRPVTGITLLLGLVYTVKAFDIIWVITKGGPINSSDTLATWAYRISFEGDHQLGLGTAIGELLVIIALIFGLLHIRAQRRENDL</sequence>
<feature type="transmembrane region" description="Helical" evidence="7">
    <location>
        <begin position="223"/>
        <end position="249"/>
    </location>
</feature>
<feature type="transmembrane region" description="Helical" evidence="7">
    <location>
        <begin position="169"/>
        <end position="191"/>
    </location>
</feature>
<keyword evidence="2 7" id="KW-0813">Transport</keyword>
<dbReference type="Proteomes" id="UP001138997">
    <property type="component" value="Unassembled WGS sequence"/>
</dbReference>
<organism evidence="9 10">
    <name type="scientific">Kineosporia babensis</name>
    <dbReference type="NCBI Taxonomy" id="499548"/>
    <lineage>
        <taxon>Bacteria</taxon>
        <taxon>Bacillati</taxon>
        <taxon>Actinomycetota</taxon>
        <taxon>Actinomycetes</taxon>
        <taxon>Kineosporiales</taxon>
        <taxon>Kineosporiaceae</taxon>
        <taxon>Kineosporia</taxon>
    </lineage>
</organism>
<dbReference type="EMBL" id="JAJOMB010000038">
    <property type="protein sequence ID" value="MCD5316996.1"/>
    <property type="molecule type" value="Genomic_DNA"/>
</dbReference>
<proteinExistence type="inferred from homology"/>
<dbReference type="PANTHER" id="PTHR43005:SF1">
    <property type="entry name" value="SPERMIDINE_PUTRESCINE TRANSPORT SYSTEM PERMEASE PROTEIN"/>
    <property type="match status" value="1"/>
</dbReference>
<evidence type="ECO:0000256" key="7">
    <source>
        <dbReference type="RuleBase" id="RU363032"/>
    </source>
</evidence>
<feature type="transmembrane region" description="Helical" evidence="7">
    <location>
        <begin position="25"/>
        <end position="47"/>
    </location>
</feature>
<dbReference type="PANTHER" id="PTHR43005">
    <property type="entry name" value="BLR7065 PROTEIN"/>
    <property type="match status" value="1"/>
</dbReference>
<evidence type="ECO:0000256" key="1">
    <source>
        <dbReference type="ARBA" id="ARBA00004651"/>
    </source>
</evidence>
<evidence type="ECO:0000256" key="2">
    <source>
        <dbReference type="ARBA" id="ARBA00022448"/>
    </source>
</evidence>
<evidence type="ECO:0000256" key="5">
    <source>
        <dbReference type="ARBA" id="ARBA00022989"/>
    </source>
</evidence>
<evidence type="ECO:0000256" key="4">
    <source>
        <dbReference type="ARBA" id="ARBA00022692"/>
    </source>
</evidence>
<evidence type="ECO:0000313" key="9">
    <source>
        <dbReference type="EMBL" id="MCD5316996.1"/>
    </source>
</evidence>
<dbReference type="Pfam" id="PF00528">
    <property type="entry name" value="BPD_transp_1"/>
    <property type="match status" value="1"/>
</dbReference>
<keyword evidence="3" id="KW-1003">Cell membrane</keyword>
<reference evidence="9" key="1">
    <citation type="submission" date="2021-11" db="EMBL/GenBank/DDBJ databases">
        <title>Streptomyces corallinus and Kineosporia corallina sp. nov., two new coral-derived marine actinobacteria.</title>
        <authorList>
            <person name="Buangrab K."/>
            <person name="Sutthacheep M."/>
            <person name="Yeemin T."/>
            <person name="Harunari E."/>
            <person name="Igarashi Y."/>
            <person name="Sripreechasak P."/>
            <person name="Kanchanasin P."/>
            <person name="Tanasupawat S."/>
            <person name="Phongsopitanun W."/>
        </authorList>
    </citation>
    <scope>NUCLEOTIDE SEQUENCE</scope>
    <source>
        <strain evidence="9">JCM 31032</strain>
    </source>
</reference>
<keyword evidence="6 7" id="KW-0472">Membrane</keyword>
<comment type="similarity">
    <text evidence="7">Belongs to the binding-protein-dependent transport system permease family.</text>
</comment>
<protein>
    <submittedName>
        <fullName evidence="9">Sugar ABC transporter permease</fullName>
    </submittedName>
</protein>